<organism evidence="5 6">
    <name type="scientific">Oculimacula yallundae</name>
    <dbReference type="NCBI Taxonomy" id="86028"/>
    <lineage>
        <taxon>Eukaryota</taxon>
        <taxon>Fungi</taxon>
        <taxon>Dikarya</taxon>
        <taxon>Ascomycota</taxon>
        <taxon>Pezizomycotina</taxon>
        <taxon>Leotiomycetes</taxon>
        <taxon>Helotiales</taxon>
        <taxon>Ploettnerulaceae</taxon>
        <taxon>Oculimacula</taxon>
    </lineage>
</organism>
<dbReference type="Proteomes" id="UP001595075">
    <property type="component" value="Unassembled WGS sequence"/>
</dbReference>
<dbReference type="EMBL" id="JAZHXI010000017">
    <property type="protein sequence ID" value="KAL2062562.1"/>
    <property type="molecule type" value="Genomic_DNA"/>
</dbReference>
<feature type="region of interest" description="Disordered" evidence="3">
    <location>
        <begin position="197"/>
        <end position="221"/>
    </location>
</feature>
<evidence type="ECO:0000256" key="3">
    <source>
        <dbReference type="SAM" id="MobiDB-lite"/>
    </source>
</evidence>
<evidence type="ECO:0000313" key="5">
    <source>
        <dbReference type="EMBL" id="KAL2062562.1"/>
    </source>
</evidence>
<dbReference type="Gene3D" id="4.10.240.10">
    <property type="entry name" value="Zn(2)-C6 fungal-type DNA-binding domain"/>
    <property type="match status" value="1"/>
</dbReference>
<feature type="compositionally biased region" description="Polar residues" evidence="3">
    <location>
        <begin position="197"/>
        <end position="206"/>
    </location>
</feature>
<gene>
    <name evidence="5" type="ORF">VTL71DRAFT_6828</name>
</gene>
<dbReference type="CDD" id="cd00067">
    <property type="entry name" value="GAL4"/>
    <property type="match status" value="1"/>
</dbReference>
<reference evidence="5 6" key="1">
    <citation type="journal article" date="2024" name="Commun. Biol.">
        <title>Comparative genomic analysis of thermophilic fungi reveals convergent evolutionary adaptations and gene losses.</title>
        <authorList>
            <person name="Steindorff A.S."/>
            <person name="Aguilar-Pontes M.V."/>
            <person name="Robinson A.J."/>
            <person name="Andreopoulos B."/>
            <person name="LaButti K."/>
            <person name="Kuo A."/>
            <person name="Mondo S."/>
            <person name="Riley R."/>
            <person name="Otillar R."/>
            <person name="Haridas S."/>
            <person name="Lipzen A."/>
            <person name="Grimwood J."/>
            <person name="Schmutz J."/>
            <person name="Clum A."/>
            <person name="Reid I.D."/>
            <person name="Moisan M.C."/>
            <person name="Butler G."/>
            <person name="Nguyen T.T.M."/>
            <person name="Dewar K."/>
            <person name="Conant G."/>
            <person name="Drula E."/>
            <person name="Henrissat B."/>
            <person name="Hansel C."/>
            <person name="Singer S."/>
            <person name="Hutchinson M.I."/>
            <person name="de Vries R.P."/>
            <person name="Natvig D.O."/>
            <person name="Powell A.J."/>
            <person name="Tsang A."/>
            <person name="Grigoriev I.V."/>
        </authorList>
    </citation>
    <scope>NUCLEOTIDE SEQUENCE [LARGE SCALE GENOMIC DNA]</scope>
    <source>
        <strain evidence="5 6">CBS 494.80</strain>
    </source>
</reference>
<dbReference type="Pfam" id="PF00172">
    <property type="entry name" value="Zn_clus"/>
    <property type="match status" value="1"/>
</dbReference>
<dbReference type="PANTHER" id="PTHR37534">
    <property type="entry name" value="TRANSCRIPTIONAL ACTIVATOR PROTEIN UGA3"/>
    <property type="match status" value="1"/>
</dbReference>
<sequence>MSAIRRSTTGCWTCRARRKKCDESGVSCSICKSLGLKCYGYGARPDWMDGGALEKAKISAFKDIVKRAKLHKRRESSNNISSEMKATSPTETGSTVLTMSEVFGNTEDGVGINISGPLEWLGPVYVGQHSTVNNSGTGMNPEHHPDHHDALQLHSTDTLDDFLTSLACTDYQIEELRDVQLETVPWNYAIEMSASQPDTQQGVQLDSSEELPSEHAHDYRAESPVPNLAATEVLHLELTWEERHAWQHYMEVRLPSMFPFLPLEFTQRECRKALKACHNSVSCLRQIVAETQSFQASELNRLGLRNSKDASSGDENYQPAVTLQRYDGFGQECLLHVFMSQINSGGNEWPRVFEWLSVNTSVLEAASRKSHFSKETLSYLEVLASTVTNAQPNLAIRHIASMNSSVARECAIGVEPWLLDCLIRIIQLRKWKADRLSKLSLSMIELMKSSVVIENDLKRERIHTGKNYSDSARSAFMVAFKSATAVFLQCTVCGSRPEILEIQQGVSKTAQALRDLPHASLLKRLAWPVCVAASMAIETEQQEFFKTLHERIKASWGPEENICRALAAARECWRLRETAPTGKTYDWTDGMKSLGCLWLLF</sequence>
<comment type="caution">
    <text evidence="5">The sequence shown here is derived from an EMBL/GenBank/DDBJ whole genome shotgun (WGS) entry which is preliminary data.</text>
</comment>
<keyword evidence="2" id="KW-0539">Nucleus</keyword>
<feature type="compositionally biased region" description="Basic and acidic residues" evidence="3">
    <location>
        <begin position="212"/>
        <end position="221"/>
    </location>
</feature>
<protein>
    <recommendedName>
        <fullName evidence="4">Zn(2)-C6 fungal-type domain-containing protein</fullName>
    </recommendedName>
</protein>
<feature type="region of interest" description="Disordered" evidence="3">
    <location>
        <begin position="72"/>
        <end position="92"/>
    </location>
</feature>
<accession>A0ABR4BYR3</accession>
<feature type="compositionally biased region" description="Polar residues" evidence="3">
    <location>
        <begin position="77"/>
        <end position="92"/>
    </location>
</feature>
<dbReference type="InterPro" id="IPR001138">
    <property type="entry name" value="Zn2Cys6_DnaBD"/>
</dbReference>
<feature type="domain" description="Zn(2)-C6 fungal-type" evidence="4">
    <location>
        <begin position="10"/>
        <end position="38"/>
    </location>
</feature>
<dbReference type="InterPro" id="IPR021858">
    <property type="entry name" value="Fun_TF"/>
</dbReference>
<keyword evidence="6" id="KW-1185">Reference proteome</keyword>
<dbReference type="PROSITE" id="PS50048">
    <property type="entry name" value="ZN2_CY6_FUNGAL_2"/>
    <property type="match status" value="1"/>
</dbReference>
<dbReference type="PANTHER" id="PTHR37534:SF20">
    <property type="entry name" value="PRO1A C6 ZINK-FINGER PROTEIN"/>
    <property type="match status" value="1"/>
</dbReference>
<evidence type="ECO:0000256" key="2">
    <source>
        <dbReference type="ARBA" id="ARBA00023242"/>
    </source>
</evidence>
<comment type="subcellular location">
    <subcellularLocation>
        <location evidence="1">Nucleus</location>
    </subcellularLocation>
</comment>
<dbReference type="SUPFAM" id="SSF57701">
    <property type="entry name" value="Zn2/Cys6 DNA-binding domain"/>
    <property type="match status" value="1"/>
</dbReference>
<dbReference type="InterPro" id="IPR036864">
    <property type="entry name" value="Zn2-C6_fun-type_DNA-bd_sf"/>
</dbReference>
<evidence type="ECO:0000259" key="4">
    <source>
        <dbReference type="PROSITE" id="PS50048"/>
    </source>
</evidence>
<evidence type="ECO:0000313" key="6">
    <source>
        <dbReference type="Proteomes" id="UP001595075"/>
    </source>
</evidence>
<evidence type="ECO:0000256" key="1">
    <source>
        <dbReference type="ARBA" id="ARBA00004123"/>
    </source>
</evidence>
<proteinExistence type="predicted"/>
<dbReference type="PROSITE" id="PS00463">
    <property type="entry name" value="ZN2_CY6_FUNGAL_1"/>
    <property type="match status" value="1"/>
</dbReference>
<dbReference type="Pfam" id="PF11951">
    <property type="entry name" value="Fungal_trans_2"/>
    <property type="match status" value="1"/>
</dbReference>
<dbReference type="SMART" id="SM00066">
    <property type="entry name" value="GAL4"/>
    <property type="match status" value="1"/>
</dbReference>
<name>A0ABR4BYR3_9HELO</name>